<protein>
    <submittedName>
        <fullName evidence="1">Uncharacterized protein</fullName>
    </submittedName>
</protein>
<dbReference type="AlphaFoldDB" id="A0A644Z2Z4"/>
<sequence>MGTKKLDWEFFPNRYCECSNDGADHTNTADDQRVNDPCQAAIASPKGQTKDQSRNNCGLIALKDISGHTSAIAYIIANKVSNNGCITGVIFGNVFFDFTHKVSANISRFGVNTTTNAHEEGKQSTAEAKAK</sequence>
<accession>A0A644Z2Z4</accession>
<evidence type="ECO:0000313" key="1">
    <source>
        <dbReference type="EMBL" id="MPM32514.1"/>
    </source>
</evidence>
<proteinExistence type="predicted"/>
<dbReference type="EMBL" id="VSSQ01006383">
    <property type="protein sequence ID" value="MPM32514.1"/>
    <property type="molecule type" value="Genomic_DNA"/>
</dbReference>
<reference evidence="1" key="1">
    <citation type="submission" date="2019-08" db="EMBL/GenBank/DDBJ databases">
        <authorList>
            <person name="Kucharzyk K."/>
            <person name="Murdoch R.W."/>
            <person name="Higgins S."/>
            <person name="Loffler F."/>
        </authorList>
    </citation>
    <scope>NUCLEOTIDE SEQUENCE</scope>
</reference>
<gene>
    <name evidence="1" type="ORF">SDC9_79077</name>
</gene>
<comment type="caution">
    <text evidence="1">The sequence shown here is derived from an EMBL/GenBank/DDBJ whole genome shotgun (WGS) entry which is preliminary data.</text>
</comment>
<organism evidence="1">
    <name type="scientific">bioreactor metagenome</name>
    <dbReference type="NCBI Taxonomy" id="1076179"/>
    <lineage>
        <taxon>unclassified sequences</taxon>
        <taxon>metagenomes</taxon>
        <taxon>ecological metagenomes</taxon>
    </lineage>
</organism>
<name>A0A644Z2Z4_9ZZZZ</name>